<dbReference type="PANTHER" id="PTHR40855">
    <property type="entry name" value="DIOX_N DOMAIN-CONTAINING PROTEIN"/>
    <property type="match status" value="1"/>
</dbReference>
<dbReference type="PANTHER" id="PTHR40855:SF1">
    <property type="entry name" value="CLAVAMINATE SYNTHASE-LIKE PROTEIN"/>
    <property type="match status" value="1"/>
</dbReference>
<dbReference type="Pfam" id="PF04145">
    <property type="entry name" value="Ctr"/>
    <property type="match status" value="2"/>
</dbReference>
<feature type="compositionally biased region" description="Polar residues" evidence="5">
    <location>
        <begin position="693"/>
        <end position="711"/>
    </location>
</feature>
<keyword evidence="4 6" id="KW-0472">Membrane</keyword>
<proteinExistence type="predicted"/>
<evidence type="ECO:0000256" key="4">
    <source>
        <dbReference type="ARBA" id="ARBA00023136"/>
    </source>
</evidence>
<evidence type="ECO:0000256" key="7">
    <source>
        <dbReference type="SAM" id="SignalP"/>
    </source>
</evidence>
<dbReference type="GO" id="GO:0016020">
    <property type="term" value="C:membrane"/>
    <property type="evidence" value="ECO:0007669"/>
    <property type="project" value="UniProtKB-SubCell"/>
</dbReference>
<keyword evidence="7" id="KW-0732">Signal</keyword>
<sequence>MISVWLLLLPFALASEVAKGFNTISHHDLSNQGQDKREFFAKSLTVDGILEINNIPQLAESRRAAFAAVDMCMKKSHPLKYLDENSEPSLTVETLADGTKRQSIGTQVKPGNMHGEISPALLKACPELDETLEDLRVIVDKVSSHLMFALDDALLPQEAGKVGAPLFYDRAFDTSGGYEYMCTASTEYPFRNYPGMFWKGFAESTQGATQLEHFHSYTPPVTVPAKNALDFHTDAGLFLLFVPAWYSQDPLDLKPTHSAATPLPADFKYLDRNGLERTIMVQGSTAGALWHDPATTDVVGDASLVMMVGKGAEQFLTPNLRGLKMRAVPHALTMAQSSPRFWYGRMFLPPTTAYLSDYKMSYGDLRSRMIAQSRDPLARAAAARGDAVVYTLTLPAGSPLGVSAAGLPSAQALRAPLPSLGAEEMATLETLDYPTYASLRTGIKVMDSCLAGQIWCWHTCEDISAYNLTCPVSEVTCVGPDGQPADPDLHVPANHPGCVGTVYVDPGGFCQGSTGVSMYMEGFISYVTGEYRTEGGSKTPSCLVLWFPDWILDTQGKFAAACMGVLLLGIFTEFLSYLRRLARTHVKTLPPLPQIFTMCFLYAVQLMFGYFCMLIAMTYQVELFVCVIIGLGTGHALFNFKPSVPRPNDGKNASYSDKDKGFNGRTSSKEEEEIVDPCCQYLAMEEDSEHALTDNSNKSNKINGNTTNPLR</sequence>
<evidence type="ECO:0000256" key="5">
    <source>
        <dbReference type="SAM" id="MobiDB-lite"/>
    </source>
</evidence>
<gene>
    <name evidence="8" type="ORF">SELO1098_LOCUS22836</name>
</gene>
<dbReference type="EMBL" id="HBIC01044569">
    <property type="protein sequence ID" value="CAE0293984.1"/>
    <property type="molecule type" value="Transcribed_RNA"/>
</dbReference>
<reference evidence="8" key="1">
    <citation type="submission" date="2021-01" db="EMBL/GenBank/DDBJ databases">
        <authorList>
            <person name="Corre E."/>
            <person name="Pelletier E."/>
            <person name="Niang G."/>
            <person name="Scheremetjew M."/>
            <person name="Finn R."/>
            <person name="Kale V."/>
            <person name="Holt S."/>
            <person name="Cochrane G."/>
            <person name="Meng A."/>
            <person name="Brown T."/>
            <person name="Cohen L."/>
        </authorList>
    </citation>
    <scope>NUCLEOTIDE SEQUENCE</scope>
    <source>
        <strain evidence="8">CCAP 955/1</strain>
    </source>
</reference>
<feature type="signal peptide" evidence="7">
    <location>
        <begin position="1"/>
        <end position="20"/>
    </location>
</feature>
<evidence type="ECO:0008006" key="9">
    <source>
        <dbReference type="Google" id="ProtNLM"/>
    </source>
</evidence>
<evidence type="ECO:0000313" key="8">
    <source>
        <dbReference type="EMBL" id="CAE0293984.1"/>
    </source>
</evidence>
<feature type="region of interest" description="Disordered" evidence="5">
    <location>
        <begin position="688"/>
        <end position="711"/>
    </location>
</feature>
<dbReference type="GO" id="GO:0005375">
    <property type="term" value="F:copper ion transmembrane transporter activity"/>
    <property type="evidence" value="ECO:0007669"/>
    <property type="project" value="InterPro"/>
</dbReference>
<evidence type="ECO:0000256" key="3">
    <source>
        <dbReference type="ARBA" id="ARBA00022989"/>
    </source>
</evidence>
<keyword evidence="2 6" id="KW-0812">Transmembrane</keyword>
<accession>A0A7S3HFG6</accession>
<dbReference type="InterPro" id="IPR007274">
    <property type="entry name" value="Cop_transporter"/>
</dbReference>
<evidence type="ECO:0000256" key="1">
    <source>
        <dbReference type="ARBA" id="ARBA00004370"/>
    </source>
</evidence>
<organism evidence="8">
    <name type="scientific">Spumella elongata</name>
    <dbReference type="NCBI Taxonomy" id="89044"/>
    <lineage>
        <taxon>Eukaryota</taxon>
        <taxon>Sar</taxon>
        <taxon>Stramenopiles</taxon>
        <taxon>Ochrophyta</taxon>
        <taxon>Chrysophyceae</taxon>
        <taxon>Chromulinales</taxon>
        <taxon>Chromulinaceae</taxon>
        <taxon>Spumella</taxon>
    </lineage>
</organism>
<feature type="region of interest" description="Disordered" evidence="5">
    <location>
        <begin position="649"/>
        <end position="674"/>
    </location>
</feature>
<feature type="transmembrane region" description="Helical" evidence="6">
    <location>
        <begin position="599"/>
        <end position="616"/>
    </location>
</feature>
<comment type="subcellular location">
    <subcellularLocation>
        <location evidence="1">Membrane</location>
    </subcellularLocation>
</comment>
<feature type="chain" id="PRO_5031068908" description="Copper transporter" evidence="7">
    <location>
        <begin position="21"/>
        <end position="711"/>
    </location>
</feature>
<evidence type="ECO:0000256" key="2">
    <source>
        <dbReference type="ARBA" id="ARBA00022692"/>
    </source>
</evidence>
<dbReference type="AlphaFoldDB" id="A0A7S3HFG6"/>
<name>A0A7S3HFG6_9STRA</name>
<protein>
    <recommendedName>
        <fullName evidence="9">Copper transporter</fullName>
    </recommendedName>
</protein>
<feature type="transmembrane region" description="Helical" evidence="6">
    <location>
        <begin position="558"/>
        <end position="578"/>
    </location>
</feature>
<keyword evidence="3 6" id="KW-1133">Transmembrane helix</keyword>
<evidence type="ECO:0000256" key="6">
    <source>
        <dbReference type="SAM" id="Phobius"/>
    </source>
</evidence>